<dbReference type="Pfam" id="PF09346">
    <property type="entry name" value="SMI1_KNR4"/>
    <property type="match status" value="1"/>
</dbReference>
<feature type="domain" description="Knr4/Smi1-like" evidence="1">
    <location>
        <begin position="30"/>
        <end position="165"/>
    </location>
</feature>
<dbReference type="Gene3D" id="3.40.1580.10">
    <property type="entry name" value="SMI1/KNR4-like"/>
    <property type="match status" value="1"/>
</dbReference>
<reference evidence="2 3" key="1">
    <citation type="submission" date="2024-03" db="EMBL/GenBank/DDBJ databases">
        <title>First Report of Pectobacterium brasiliscabiei causing potato scab in china.</title>
        <authorList>
            <person name="Handique U."/>
        </authorList>
    </citation>
    <scope>NUCLEOTIDE SEQUENCE [LARGE SCALE GENOMIC DNA]</scope>
    <source>
        <strain evidence="2 3">ZRIMU1503</strain>
    </source>
</reference>
<comment type="caution">
    <text evidence="2">The sequence shown here is derived from an EMBL/GenBank/DDBJ whole genome shotgun (WGS) entry which is preliminary data.</text>
</comment>
<dbReference type="SUPFAM" id="SSF160631">
    <property type="entry name" value="SMI1/KNR4-like"/>
    <property type="match status" value="1"/>
</dbReference>
<sequence>MTASITESWSRIEAWLAENASGTFAKLAPPAEPAAIVAAEEAIGLAFPDSLTESLLRHDGTGHAVVLPPFWMPLSTHSIVEVWKMRTEIYASIFADAQDGNAEAEYGPWWHRKWIPFAGNGGGDQLVIDQRPTRYGGRIGDAFREDGCRFQPHAMWASLPTLLDMTATALETGQPLDGYERVVTDQRRLAWEW</sequence>
<protein>
    <submittedName>
        <fullName evidence="2">SMI1/KNR4 family protein</fullName>
    </submittedName>
</protein>
<dbReference type="SMART" id="SM00860">
    <property type="entry name" value="SMI1_KNR4"/>
    <property type="match status" value="1"/>
</dbReference>
<dbReference type="InterPro" id="IPR018958">
    <property type="entry name" value="Knr4/Smi1-like_dom"/>
</dbReference>
<proteinExistence type="predicted"/>
<dbReference type="Proteomes" id="UP001365781">
    <property type="component" value="Unassembled WGS sequence"/>
</dbReference>
<name>A0ABU8GP55_9ACTN</name>
<keyword evidence="3" id="KW-1185">Reference proteome</keyword>
<dbReference type="InterPro" id="IPR037883">
    <property type="entry name" value="Knr4/Smi1-like_sf"/>
</dbReference>
<dbReference type="InterPro" id="IPR051873">
    <property type="entry name" value="KNR4/SMI1_regulator"/>
</dbReference>
<dbReference type="PANTHER" id="PTHR47432:SF1">
    <property type="entry name" value="CELL WALL ASSEMBLY REGULATOR SMI1"/>
    <property type="match status" value="1"/>
</dbReference>
<evidence type="ECO:0000313" key="3">
    <source>
        <dbReference type="Proteomes" id="UP001365781"/>
    </source>
</evidence>
<dbReference type="EMBL" id="JBBAYM010000033">
    <property type="protein sequence ID" value="MEI5614975.1"/>
    <property type="molecule type" value="Genomic_DNA"/>
</dbReference>
<evidence type="ECO:0000259" key="1">
    <source>
        <dbReference type="SMART" id="SM00860"/>
    </source>
</evidence>
<gene>
    <name evidence="2" type="ORF">WB403_38225</name>
</gene>
<organism evidence="2 3">
    <name type="scientific">Streptomyces brasiliscabiei</name>
    <dbReference type="NCBI Taxonomy" id="2736302"/>
    <lineage>
        <taxon>Bacteria</taxon>
        <taxon>Bacillati</taxon>
        <taxon>Actinomycetota</taxon>
        <taxon>Actinomycetes</taxon>
        <taxon>Kitasatosporales</taxon>
        <taxon>Streptomycetaceae</taxon>
        <taxon>Streptomyces</taxon>
    </lineage>
</organism>
<accession>A0ABU8GP55</accession>
<dbReference type="RefSeq" id="WP_336537566.1">
    <property type="nucleotide sequence ID" value="NZ_JBBAYL010000008.1"/>
</dbReference>
<evidence type="ECO:0000313" key="2">
    <source>
        <dbReference type="EMBL" id="MEI5614975.1"/>
    </source>
</evidence>
<dbReference type="PANTHER" id="PTHR47432">
    <property type="entry name" value="CELL WALL ASSEMBLY REGULATOR SMI1"/>
    <property type="match status" value="1"/>
</dbReference>